<keyword evidence="2" id="KW-1185">Reference proteome</keyword>
<accession>A0AAV4PKD9</accession>
<gene>
    <name evidence="1" type="ORF">CEXT_6281</name>
</gene>
<proteinExistence type="predicted"/>
<comment type="caution">
    <text evidence="1">The sequence shown here is derived from an EMBL/GenBank/DDBJ whole genome shotgun (WGS) entry which is preliminary data.</text>
</comment>
<reference evidence="1 2" key="1">
    <citation type="submission" date="2021-06" db="EMBL/GenBank/DDBJ databases">
        <title>Caerostris extrusa draft genome.</title>
        <authorList>
            <person name="Kono N."/>
            <person name="Arakawa K."/>
        </authorList>
    </citation>
    <scope>NUCLEOTIDE SEQUENCE [LARGE SCALE GENOMIC DNA]</scope>
</reference>
<organism evidence="1 2">
    <name type="scientific">Caerostris extrusa</name>
    <name type="common">Bark spider</name>
    <name type="synonym">Caerostris bankana</name>
    <dbReference type="NCBI Taxonomy" id="172846"/>
    <lineage>
        <taxon>Eukaryota</taxon>
        <taxon>Metazoa</taxon>
        <taxon>Ecdysozoa</taxon>
        <taxon>Arthropoda</taxon>
        <taxon>Chelicerata</taxon>
        <taxon>Arachnida</taxon>
        <taxon>Araneae</taxon>
        <taxon>Araneomorphae</taxon>
        <taxon>Entelegynae</taxon>
        <taxon>Araneoidea</taxon>
        <taxon>Araneidae</taxon>
        <taxon>Caerostris</taxon>
    </lineage>
</organism>
<dbReference type="Proteomes" id="UP001054945">
    <property type="component" value="Unassembled WGS sequence"/>
</dbReference>
<evidence type="ECO:0008006" key="3">
    <source>
        <dbReference type="Google" id="ProtNLM"/>
    </source>
</evidence>
<dbReference type="AlphaFoldDB" id="A0AAV4PKD9"/>
<protein>
    <recommendedName>
        <fullName evidence="3">Secreted protein</fullName>
    </recommendedName>
</protein>
<dbReference type="EMBL" id="BPLR01004743">
    <property type="protein sequence ID" value="GIX97129.1"/>
    <property type="molecule type" value="Genomic_DNA"/>
</dbReference>
<sequence length="84" mass="9468">MVISTVYLGMFACSSQSQAARHVVLWSDFAPTSMHDHLHIQQAGRISEEYVETSTMHIFPIFGLLNKALKSQRFHSDSKVTDTV</sequence>
<evidence type="ECO:0000313" key="1">
    <source>
        <dbReference type="EMBL" id="GIX97129.1"/>
    </source>
</evidence>
<evidence type="ECO:0000313" key="2">
    <source>
        <dbReference type="Proteomes" id="UP001054945"/>
    </source>
</evidence>
<name>A0AAV4PKD9_CAEEX</name>